<accession>A0A0A9EEN1</accession>
<evidence type="ECO:0000313" key="1">
    <source>
        <dbReference type="EMBL" id="JAD98516.1"/>
    </source>
</evidence>
<organism evidence="1">
    <name type="scientific">Arundo donax</name>
    <name type="common">Giant reed</name>
    <name type="synonym">Donax arundinaceus</name>
    <dbReference type="NCBI Taxonomy" id="35708"/>
    <lineage>
        <taxon>Eukaryota</taxon>
        <taxon>Viridiplantae</taxon>
        <taxon>Streptophyta</taxon>
        <taxon>Embryophyta</taxon>
        <taxon>Tracheophyta</taxon>
        <taxon>Spermatophyta</taxon>
        <taxon>Magnoliopsida</taxon>
        <taxon>Liliopsida</taxon>
        <taxon>Poales</taxon>
        <taxon>Poaceae</taxon>
        <taxon>PACMAD clade</taxon>
        <taxon>Arundinoideae</taxon>
        <taxon>Arundineae</taxon>
        <taxon>Arundo</taxon>
    </lineage>
</organism>
<sequence>MIQLFYPSSSDISQVCKPKHKATCISAHLL</sequence>
<dbReference type="AlphaFoldDB" id="A0A0A9EEN1"/>
<protein>
    <submittedName>
        <fullName evidence="1">Uncharacterized protein</fullName>
    </submittedName>
</protein>
<name>A0A0A9EEN1_ARUDO</name>
<reference evidence="1" key="1">
    <citation type="submission" date="2014-09" db="EMBL/GenBank/DDBJ databases">
        <authorList>
            <person name="Magalhaes I.L.F."/>
            <person name="Oliveira U."/>
            <person name="Santos F.R."/>
            <person name="Vidigal T.H.D.A."/>
            <person name="Brescovit A.D."/>
            <person name="Santos A.J."/>
        </authorList>
    </citation>
    <scope>NUCLEOTIDE SEQUENCE</scope>
    <source>
        <tissue evidence="1">Shoot tissue taken approximately 20 cm above the soil surface</tissue>
    </source>
</reference>
<dbReference type="EMBL" id="GBRH01199379">
    <property type="protein sequence ID" value="JAD98516.1"/>
    <property type="molecule type" value="Transcribed_RNA"/>
</dbReference>
<proteinExistence type="predicted"/>
<reference evidence="1" key="2">
    <citation type="journal article" date="2015" name="Data Brief">
        <title>Shoot transcriptome of the giant reed, Arundo donax.</title>
        <authorList>
            <person name="Barrero R.A."/>
            <person name="Guerrero F.D."/>
            <person name="Moolhuijzen P."/>
            <person name="Goolsby J.A."/>
            <person name="Tidwell J."/>
            <person name="Bellgard S.E."/>
            <person name="Bellgard M.I."/>
        </authorList>
    </citation>
    <scope>NUCLEOTIDE SEQUENCE</scope>
    <source>
        <tissue evidence="1">Shoot tissue taken approximately 20 cm above the soil surface</tissue>
    </source>
</reference>